<feature type="transmembrane region" description="Helical" evidence="3">
    <location>
        <begin position="20"/>
        <end position="39"/>
    </location>
</feature>
<comment type="caution">
    <text evidence="5">The sequence shown here is derived from an EMBL/GenBank/DDBJ whole genome shotgun (WGS) entry which is preliminary data.</text>
</comment>
<dbReference type="PANTHER" id="PTHR46707:SF1">
    <property type="entry name" value="COEXPRESSED WITH POLYCYSTINS-RELATED"/>
    <property type="match status" value="1"/>
</dbReference>
<reference evidence="5" key="1">
    <citation type="submission" date="2023-06" db="EMBL/GenBank/DDBJ databases">
        <authorList>
            <person name="Delattre M."/>
        </authorList>
    </citation>
    <scope>NUCLEOTIDE SEQUENCE</scope>
    <source>
        <strain evidence="5">AF72</strain>
    </source>
</reference>
<evidence type="ECO:0000256" key="2">
    <source>
        <dbReference type="SAM" id="MobiDB-lite"/>
    </source>
</evidence>
<dbReference type="EMBL" id="CATQJA010002645">
    <property type="protein sequence ID" value="CAJ0576662.1"/>
    <property type="molecule type" value="Genomic_DNA"/>
</dbReference>
<dbReference type="PANTHER" id="PTHR46707">
    <property type="entry name" value="PROTEIN CBG07468"/>
    <property type="match status" value="1"/>
</dbReference>
<organism evidence="5 6">
    <name type="scientific">Mesorhabditis spiculigera</name>
    <dbReference type="NCBI Taxonomy" id="96644"/>
    <lineage>
        <taxon>Eukaryota</taxon>
        <taxon>Metazoa</taxon>
        <taxon>Ecdysozoa</taxon>
        <taxon>Nematoda</taxon>
        <taxon>Chromadorea</taxon>
        <taxon>Rhabditida</taxon>
        <taxon>Rhabditina</taxon>
        <taxon>Rhabditomorpha</taxon>
        <taxon>Rhabditoidea</taxon>
        <taxon>Rhabditidae</taxon>
        <taxon>Mesorhabditinae</taxon>
        <taxon>Mesorhabditis</taxon>
    </lineage>
</organism>
<gene>
    <name evidence="5" type="ORF">MSPICULIGERA_LOCUS14951</name>
</gene>
<proteinExistence type="predicted"/>
<name>A0AA36G230_9BILA</name>
<keyword evidence="6" id="KW-1185">Reference proteome</keyword>
<keyword evidence="3" id="KW-0472">Membrane</keyword>
<feature type="region of interest" description="Disordered" evidence="2">
    <location>
        <begin position="112"/>
        <end position="138"/>
    </location>
</feature>
<evidence type="ECO:0000256" key="3">
    <source>
        <dbReference type="SAM" id="Phobius"/>
    </source>
</evidence>
<dbReference type="Proteomes" id="UP001177023">
    <property type="component" value="Unassembled WGS sequence"/>
</dbReference>
<keyword evidence="3" id="KW-0812">Transmembrane</keyword>
<evidence type="ECO:0000313" key="5">
    <source>
        <dbReference type="EMBL" id="CAJ0576662.1"/>
    </source>
</evidence>
<evidence type="ECO:0000256" key="1">
    <source>
        <dbReference type="PROSITE-ProRule" id="PRU01005"/>
    </source>
</evidence>
<dbReference type="Gene3D" id="1.10.10.1940">
    <property type="match status" value="1"/>
</dbReference>
<comment type="caution">
    <text evidence="1">Lacks conserved residue(s) required for the propagation of feature annotation.</text>
</comment>
<dbReference type="SMART" id="SM00254">
    <property type="entry name" value="ShKT"/>
    <property type="match status" value="1"/>
</dbReference>
<sequence length="138" mass="13773">MTISNNSGTGYRCSNMMLKTAFAPAVGVGIILEPCFVLFGQFQSGTNERGLGSATTSSTTCVDTNSNCATWAANGFCTNSAYTAEQRASYCGGTCGCATTVATTTVAATTTTDSSATTTTDGSATTTTGAAATTTTTP</sequence>
<dbReference type="AlphaFoldDB" id="A0AA36G230"/>
<feature type="non-terminal residue" evidence="5">
    <location>
        <position position="1"/>
    </location>
</feature>
<dbReference type="Pfam" id="PF01549">
    <property type="entry name" value="ShK"/>
    <property type="match status" value="1"/>
</dbReference>
<accession>A0AA36G230</accession>
<keyword evidence="3" id="KW-1133">Transmembrane helix</keyword>
<protein>
    <recommendedName>
        <fullName evidence="4">ShKT domain-containing protein</fullName>
    </recommendedName>
</protein>
<feature type="domain" description="ShKT" evidence="4">
    <location>
        <begin position="61"/>
        <end position="97"/>
    </location>
</feature>
<dbReference type="PROSITE" id="PS51670">
    <property type="entry name" value="SHKT"/>
    <property type="match status" value="1"/>
</dbReference>
<evidence type="ECO:0000259" key="4">
    <source>
        <dbReference type="PROSITE" id="PS51670"/>
    </source>
</evidence>
<evidence type="ECO:0000313" key="6">
    <source>
        <dbReference type="Proteomes" id="UP001177023"/>
    </source>
</evidence>
<dbReference type="InterPro" id="IPR003582">
    <property type="entry name" value="ShKT_dom"/>
</dbReference>